<dbReference type="VEuPathDB" id="FungiDB:PPTG_06770"/>
<protein>
    <submittedName>
        <fullName evidence="2">Uncharacterized protein</fullName>
    </submittedName>
</protein>
<sequence>MVSLLLAVDLLFRSKPELTSLAHVATTVSVFLDSSVELPLNEACKLESVELLQRIWDSCEICTNNGNISDGRWTLRRYLRSDPHYRQFIFSDSLNEAMYRGNLEIGKWLLDHFKECRVEVDRALGDVPGENMMKILQFLHENNTNRPRRRRIHYFNFNEPNNEPSERPNPRMKWGGFTMVYAAQSRRHDAVWWLNHHYPDVWYNLEVATEAALRHGDIHLAEQFIENGSNWPTEGNVADEAAEKGNLPVLQWLLKQVEFEEVVGLVVKAAGNGHLQVVRWLNDHSGGQRIDEVRFAIHTTAIHGHLHVAKFLREKEKKSTSRPRSSAVQPRVAAWEHGTWREAAVVSAQTMIGAARNGHLDVVKWLYSEYGVDLFDSKTKIKNGVLVTAMDAAAGNGHLDVLKYFHGLDITTSLNGNARKRKRPSNQTGPPCSQKAMDKAAANGSLNVVQWLHQNRQEGCSTDAMDAAATGGHLEMVKWLHNERSEGCTSAAMDGAATNGHLEVVKWLHNNVNVGCTTEAMDGAAANGHLGIAKWLHSNRSEGCTTKAMDSAAARGSLGIVKRLHSNRDEGCTPVALACAVRERKRHLKVAQWWN</sequence>
<name>W2HJW3_PHYNI</name>
<dbReference type="InterPro" id="IPR052050">
    <property type="entry name" value="SecEffector_AnkRepeat"/>
</dbReference>
<dbReference type="Proteomes" id="UP000053236">
    <property type="component" value="Unassembled WGS sequence"/>
</dbReference>
<dbReference type="AlphaFoldDB" id="W2HJW3"/>
<dbReference type="PANTHER" id="PTHR46586:SF3">
    <property type="entry name" value="ANKYRIN REPEAT-CONTAINING PROTEIN"/>
    <property type="match status" value="1"/>
</dbReference>
<dbReference type="PANTHER" id="PTHR46586">
    <property type="entry name" value="ANKYRIN REPEAT-CONTAINING PROTEIN"/>
    <property type="match status" value="1"/>
</dbReference>
<proteinExistence type="predicted"/>
<accession>W2HJW3</accession>
<dbReference type="EMBL" id="KI684278">
    <property type="protein sequence ID" value="ETK95538.1"/>
    <property type="molecule type" value="Genomic_DNA"/>
</dbReference>
<dbReference type="Pfam" id="PF13637">
    <property type="entry name" value="Ank_4"/>
    <property type="match status" value="3"/>
</dbReference>
<dbReference type="SUPFAM" id="SSF48403">
    <property type="entry name" value="Ankyrin repeat"/>
    <property type="match status" value="1"/>
</dbReference>
<reference evidence="2" key="1">
    <citation type="submission" date="2013-11" db="EMBL/GenBank/DDBJ databases">
        <title>The Genome Sequence of Phytophthora parasitica CJ02B3.</title>
        <authorList>
            <consortium name="The Broad Institute Genomics Platform"/>
            <person name="Russ C."/>
            <person name="Tyler B."/>
            <person name="Panabieres F."/>
            <person name="Shan W."/>
            <person name="Tripathy S."/>
            <person name="Grunwald N."/>
            <person name="Machado M."/>
            <person name="Johnson C.S."/>
            <person name="Arredondo F."/>
            <person name="Hong C."/>
            <person name="Coffey M."/>
            <person name="Young S.K."/>
            <person name="Zeng Q."/>
            <person name="Gargeya S."/>
            <person name="Fitzgerald M."/>
            <person name="Abouelleil A."/>
            <person name="Alvarado L."/>
            <person name="Chapman S.B."/>
            <person name="Gainer-Dewar J."/>
            <person name="Goldberg J."/>
            <person name="Griggs A."/>
            <person name="Gujja S."/>
            <person name="Hansen M."/>
            <person name="Howarth C."/>
            <person name="Imamovic A."/>
            <person name="Ireland A."/>
            <person name="Larimer J."/>
            <person name="McCowan C."/>
            <person name="Murphy C."/>
            <person name="Pearson M."/>
            <person name="Poon T.W."/>
            <person name="Priest M."/>
            <person name="Roberts A."/>
            <person name="Saif S."/>
            <person name="Shea T."/>
            <person name="Sykes S."/>
            <person name="Wortman J."/>
            <person name="Nusbaum C."/>
            <person name="Birren B."/>
        </authorList>
    </citation>
    <scope>NUCLEOTIDE SEQUENCE [LARGE SCALE GENOMIC DNA]</scope>
    <source>
        <strain evidence="2">CJ02B3</strain>
    </source>
</reference>
<evidence type="ECO:0000256" key="1">
    <source>
        <dbReference type="SAM" id="MobiDB-lite"/>
    </source>
</evidence>
<dbReference type="InterPro" id="IPR036770">
    <property type="entry name" value="Ankyrin_rpt-contain_sf"/>
</dbReference>
<feature type="region of interest" description="Disordered" evidence="1">
    <location>
        <begin position="415"/>
        <end position="437"/>
    </location>
</feature>
<dbReference type="InterPro" id="IPR002110">
    <property type="entry name" value="Ankyrin_rpt"/>
</dbReference>
<organism evidence="2">
    <name type="scientific">Phytophthora nicotianae</name>
    <name type="common">Potato buckeye rot agent</name>
    <name type="synonym">Phytophthora parasitica</name>
    <dbReference type="NCBI Taxonomy" id="4792"/>
    <lineage>
        <taxon>Eukaryota</taxon>
        <taxon>Sar</taxon>
        <taxon>Stramenopiles</taxon>
        <taxon>Oomycota</taxon>
        <taxon>Peronosporomycetes</taxon>
        <taxon>Peronosporales</taxon>
        <taxon>Peronosporaceae</taxon>
        <taxon>Phytophthora</taxon>
    </lineage>
</organism>
<gene>
    <name evidence="2" type="ORF">L915_01549</name>
</gene>
<dbReference type="Gene3D" id="1.25.40.20">
    <property type="entry name" value="Ankyrin repeat-containing domain"/>
    <property type="match status" value="3"/>
</dbReference>
<evidence type="ECO:0000313" key="2">
    <source>
        <dbReference type="EMBL" id="ETK95538.1"/>
    </source>
</evidence>